<dbReference type="STRING" id="1122133.SAMN02745157_0670"/>
<dbReference type="InterPro" id="IPR001387">
    <property type="entry name" value="Cro/C1-type_HTH"/>
</dbReference>
<gene>
    <name evidence="2" type="ORF">SAMN02745157_0670</name>
</gene>
<organism evidence="2 3">
    <name type="scientific">Kaistia soli DSM 19436</name>
    <dbReference type="NCBI Taxonomy" id="1122133"/>
    <lineage>
        <taxon>Bacteria</taxon>
        <taxon>Pseudomonadati</taxon>
        <taxon>Pseudomonadota</taxon>
        <taxon>Alphaproteobacteria</taxon>
        <taxon>Hyphomicrobiales</taxon>
        <taxon>Kaistiaceae</taxon>
        <taxon>Kaistia</taxon>
    </lineage>
</organism>
<dbReference type="Gene3D" id="1.10.260.40">
    <property type="entry name" value="lambda repressor-like DNA-binding domains"/>
    <property type="match status" value="1"/>
</dbReference>
<accession>A0A1M4VCV5</accession>
<name>A0A1M4VCV5_9HYPH</name>
<evidence type="ECO:0000313" key="3">
    <source>
        <dbReference type="Proteomes" id="UP000184485"/>
    </source>
</evidence>
<dbReference type="InterPro" id="IPR010982">
    <property type="entry name" value="Lambda_DNA-bd_dom_sf"/>
</dbReference>
<feature type="domain" description="HTH cro/C1-type" evidence="1">
    <location>
        <begin position="6"/>
        <end position="42"/>
    </location>
</feature>
<dbReference type="CDD" id="cd00093">
    <property type="entry name" value="HTH_XRE"/>
    <property type="match status" value="1"/>
</dbReference>
<dbReference type="Pfam" id="PF01381">
    <property type="entry name" value="HTH_3"/>
    <property type="match status" value="1"/>
</dbReference>
<dbReference type="AlphaFoldDB" id="A0A1M4VCV5"/>
<proteinExistence type="predicted"/>
<protein>
    <submittedName>
        <fullName evidence="2">Helix-turn-helix</fullName>
    </submittedName>
</protein>
<reference evidence="2" key="1">
    <citation type="submission" date="2016-11" db="EMBL/GenBank/DDBJ databases">
        <authorList>
            <person name="Jaros S."/>
            <person name="Januszkiewicz K."/>
            <person name="Wedrychowicz H."/>
        </authorList>
    </citation>
    <scope>NUCLEOTIDE SEQUENCE [LARGE SCALE GENOMIC DNA]</scope>
    <source>
        <strain evidence="2">DSM 19436</strain>
    </source>
</reference>
<sequence length="67" mass="7315">MKLSTYLEDNKLTHSAFAERIGVSQGAVTRYANGARLPRPAVMACIRQATAGAVTYRDFLEEPEAAE</sequence>
<evidence type="ECO:0000313" key="2">
    <source>
        <dbReference type="EMBL" id="SHE66727.1"/>
    </source>
</evidence>
<keyword evidence="3" id="KW-1185">Reference proteome</keyword>
<dbReference type="RefSeq" id="WP_073051353.1">
    <property type="nucleotide sequence ID" value="NZ_FQUP01000001.1"/>
</dbReference>
<dbReference type="EMBL" id="FQUP01000001">
    <property type="protein sequence ID" value="SHE66727.1"/>
    <property type="molecule type" value="Genomic_DNA"/>
</dbReference>
<evidence type="ECO:0000259" key="1">
    <source>
        <dbReference type="Pfam" id="PF01381"/>
    </source>
</evidence>
<dbReference type="SUPFAM" id="SSF47413">
    <property type="entry name" value="lambda repressor-like DNA-binding domains"/>
    <property type="match status" value="1"/>
</dbReference>
<dbReference type="GO" id="GO:0003677">
    <property type="term" value="F:DNA binding"/>
    <property type="evidence" value="ECO:0007669"/>
    <property type="project" value="InterPro"/>
</dbReference>
<dbReference type="Proteomes" id="UP000184485">
    <property type="component" value="Unassembled WGS sequence"/>
</dbReference>